<evidence type="ECO:0000313" key="1">
    <source>
        <dbReference type="EMBL" id="OZC08375.1"/>
    </source>
</evidence>
<dbReference type="EMBL" id="KZ270009">
    <property type="protein sequence ID" value="OZC08375.1"/>
    <property type="molecule type" value="Genomic_DNA"/>
</dbReference>
<dbReference type="AlphaFoldDB" id="A0A238BUJ8"/>
<keyword evidence="2" id="KW-1185">Reference proteome</keyword>
<reference evidence="1 2" key="1">
    <citation type="submission" date="2015-12" db="EMBL/GenBank/DDBJ databases">
        <title>Draft genome of the nematode, Onchocerca flexuosa.</title>
        <authorList>
            <person name="Mitreva M."/>
        </authorList>
    </citation>
    <scope>NUCLEOTIDE SEQUENCE [LARGE SCALE GENOMIC DNA]</scope>
    <source>
        <strain evidence="1">Red Deer</strain>
    </source>
</reference>
<name>A0A238BUJ8_9BILA</name>
<gene>
    <name evidence="1" type="ORF">X798_04575</name>
</gene>
<protein>
    <submittedName>
        <fullName evidence="1">Uncharacterized protein</fullName>
    </submittedName>
</protein>
<accession>A0A238BUJ8</accession>
<sequence>MNEWMGTLMRNVKCEMCNEHGVLYRVLPVRRIRLKKRGKELKLMRDDSGYNYIPHTLPFYLLASILSPLFMQKDWRIFIAAVRSSLAQLNYFLNQAGEGREVFSNLMSFTNPSAHLIGPVRNHFVALNDNG</sequence>
<dbReference type="Proteomes" id="UP000242913">
    <property type="component" value="Unassembled WGS sequence"/>
</dbReference>
<organism evidence="1 2">
    <name type="scientific">Onchocerca flexuosa</name>
    <dbReference type="NCBI Taxonomy" id="387005"/>
    <lineage>
        <taxon>Eukaryota</taxon>
        <taxon>Metazoa</taxon>
        <taxon>Ecdysozoa</taxon>
        <taxon>Nematoda</taxon>
        <taxon>Chromadorea</taxon>
        <taxon>Rhabditida</taxon>
        <taxon>Spirurina</taxon>
        <taxon>Spiruromorpha</taxon>
        <taxon>Filarioidea</taxon>
        <taxon>Onchocercidae</taxon>
        <taxon>Onchocerca</taxon>
    </lineage>
</organism>
<evidence type="ECO:0000313" key="2">
    <source>
        <dbReference type="Proteomes" id="UP000242913"/>
    </source>
</evidence>
<proteinExistence type="predicted"/>